<organism evidence="2 3">
    <name type="scientific">Streptococcus vicugnae</name>
    <dbReference type="NCBI Taxonomy" id="2740579"/>
    <lineage>
        <taxon>Bacteria</taxon>
        <taxon>Bacillati</taxon>
        <taxon>Bacillota</taxon>
        <taxon>Bacilli</taxon>
        <taxon>Lactobacillales</taxon>
        <taxon>Streptococcaceae</taxon>
        <taxon>Streptococcus</taxon>
    </lineage>
</organism>
<dbReference type="Gene3D" id="2.30.30.290">
    <property type="entry name" value="YopX-like domains"/>
    <property type="match status" value="1"/>
</dbReference>
<evidence type="ECO:0000259" key="1">
    <source>
        <dbReference type="Pfam" id="PF09643"/>
    </source>
</evidence>
<dbReference type="InterPro" id="IPR023385">
    <property type="entry name" value="YopX-like_C"/>
</dbReference>
<proteinExistence type="predicted"/>
<dbReference type="NCBIfam" id="TIGR01671">
    <property type="entry name" value="phage_TIGR01671"/>
    <property type="match status" value="1"/>
</dbReference>
<sequence length="127" mass="14954">MRVPKFRAWDKENKEMLFVRQIDFMFEKVVLECYEQFFIDEVELMQSTGLKDINSEEVYEGDIVKIPDDYDAFGHNAGEILKVAFDSGCFRLKRPNSKGRGFYFEDDNTVEIIGNIYENPELAEEEE</sequence>
<dbReference type="InterPro" id="IPR010024">
    <property type="entry name" value="CHP16711"/>
</dbReference>
<feature type="domain" description="YopX protein" evidence="1">
    <location>
        <begin position="5"/>
        <end position="122"/>
    </location>
</feature>
<dbReference type="Pfam" id="PF09643">
    <property type="entry name" value="YopX"/>
    <property type="match status" value="1"/>
</dbReference>
<dbReference type="InterPro" id="IPR019096">
    <property type="entry name" value="YopX_protein"/>
</dbReference>
<dbReference type="AlphaFoldDB" id="A0A4R5G5M9"/>
<gene>
    <name evidence="2" type="ORF">E0E04_04820</name>
</gene>
<keyword evidence="3" id="KW-1185">Reference proteome</keyword>
<dbReference type="EMBL" id="SJWY01000087">
    <property type="protein sequence ID" value="TDE72974.1"/>
    <property type="molecule type" value="Genomic_DNA"/>
</dbReference>
<reference evidence="2 3" key="1">
    <citation type="submission" date="2019-03" db="EMBL/GenBank/DDBJ databases">
        <authorList>
            <person name="Fan P."/>
        </authorList>
    </citation>
    <scope>NUCLEOTIDE SEQUENCE [LARGE SCALE GENOMIC DNA]</scope>
    <source>
        <strain evidence="2 3">KCJ4950</strain>
    </source>
</reference>
<dbReference type="RefSeq" id="WP_132869457.1">
    <property type="nucleotide sequence ID" value="NZ_SJWY01000087.1"/>
</dbReference>
<evidence type="ECO:0000313" key="3">
    <source>
        <dbReference type="Proteomes" id="UP000295231"/>
    </source>
</evidence>
<evidence type="ECO:0000313" key="2">
    <source>
        <dbReference type="EMBL" id="TDE72974.1"/>
    </source>
</evidence>
<name>A0A4R5G5M9_9STRE</name>
<dbReference type="Proteomes" id="UP000295231">
    <property type="component" value="Unassembled WGS sequence"/>
</dbReference>
<comment type="caution">
    <text evidence="2">The sequence shown here is derived from an EMBL/GenBank/DDBJ whole genome shotgun (WGS) entry which is preliminary data.</text>
</comment>
<dbReference type="SUPFAM" id="SSF159006">
    <property type="entry name" value="YopX-like"/>
    <property type="match status" value="1"/>
</dbReference>
<protein>
    <recommendedName>
        <fullName evidence="1">YopX protein domain-containing protein</fullName>
    </recommendedName>
</protein>
<accession>A0A4R5G5M9</accession>